<reference evidence="3" key="1">
    <citation type="journal article" date="2019" name="Int. J. Syst. Evol. Microbiol.">
        <title>The Global Catalogue of Microorganisms (GCM) 10K type strain sequencing project: providing services to taxonomists for standard genome sequencing and annotation.</title>
        <authorList>
            <consortium name="The Broad Institute Genomics Platform"/>
            <consortium name="The Broad Institute Genome Sequencing Center for Infectious Disease"/>
            <person name="Wu L."/>
            <person name="Ma J."/>
        </authorList>
    </citation>
    <scope>NUCLEOTIDE SEQUENCE [LARGE SCALE GENOMIC DNA]</scope>
    <source>
        <strain evidence="3">JCM 31696</strain>
    </source>
</reference>
<dbReference type="SUPFAM" id="SSF54637">
    <property type="entry name" value="Thioesterase/thiol ester dehydrase-isomerase"/>
    <property type="match status" value="1"/>
</dbReference>
<feature type="non-terminal residue" evidence="2">
    <location>
        <position position="1"/>
    </location>
</feature>
<dbReference type="Gene3D" id="3.10.129.10">
    <property type="entry name" value="Hotdog Thioesterase"/>
    <property type="match status" value="1"/>
</dbReference>
<protein>
    <submittedName>
        <fullName evidence="2">MaoC family dehydratase</fullName>
    </submittedName>
</protein>
<evidence type="ECO:0000313" key="2">
    <source>
        <dbReference type="EMBL" id="MFD0854051.1"/>
    </source>
</evidence>
<dbReference type="InterPro" id="IPR048274">
    <property type="entry name" value="MC_hydratase"/>
</dbReference>
<dbReference type="PANTHER" id="PTHR43664">
    <property type="entry name" value="MONOAMINE OXIDASE-RELATED"/>
    <property type="match status" value="1"/>
</dbReference>
<evidence type="ECO:0000256" key="1">
    <source>
        <dbReference type="SAM" id="MobiDB-lite"/>
    </source>
</evidence>
<dbReference type="InterPro" id="IPR052342">
    <property type="entry name" value="MCH/BMMD"/>
</dbReference>
<sequence>PRADHTSRQRNSFRQLPSWPATRGDKVNAAVPPGYRRVGDNRVRELVGRGLEEFVVGEIIEHRPARTVTETDHLLTLALTANPAPVHSDVRYCEQTGRGRPLVCGMVTLGIVLGATVRSISGLTTANLALDGLRLENPVHVGDTLRAETEILTARRSRTRPEHGVVTCRTNGYNQHDQRVITFTRAFLVPADPAQLRDATGY</sequence>
<dbReference type="EMBL" id="JBHTIR010002654">
    <property type="protein sequence ID" value="MFD0854051.1"/>
    <property type="molecule type" value="Genomic_DNA"/>
</dbReference>
<dbReference type="Pfam" id="PF19315">
    <property type="entry name" value="MC_hydratase"/>
    <property type="match status" value="1"/>
</dbReference>
<proteinExistence type="predicted"/>
<dbReference type="PANTHER" id="PTHR43664:SF1">
    <property type="entry name" value="BETA-METHYLMALYL-COA DEHYDRATASE"/>
    <property type="match status" value="1"/>
</dbReference>
<accession>A0ABW3CI78</accession>
<evidence type="ECO:0000313" key="3">
    <source>
        <dbReference type="Proteomes" id="UP001597083"/>
    </source>
</evidence>
<name>A0ABW3CI78_9ACTN</name>
<gene>
    <name evidence="2" type="ORF">ACFQ07_17570</name>
</gene>
<keyword evidence="3" id="KW-1185">Reference proteome</keyword>
<dbReference type="Proteomes" id="UP001597083">
    <property type="component" value="Unassembled WGS sequence"/>
</dbReference>
<organism evidence="2 3">
    <name type="scientific">Actinomadura adrarensis</name>
    <dbReference type="NCBI Taxonomy" id="1819600"/>
    <lineage>
        <taxon>Bacteria</taxon>
        <taxon>Bacillati</taxon>
        <taxon>Actinomycetota</taxon>
        <taxon>Actinomycetes</taxon>
        <taxon>Streptosporangiales</taxon>
        <taxon>Thermomonosporaceae</taxon>
        <taxon>Actinomadura</taxon>
    </lineage>
</organism>
<dbReference type="InterPro" id="IPR029069">
    <property type="entry name" value="HotDog_dom_sf"/>
</dbReference>
<feature type="region of interest" description="Disordered" evidence="1">
    <location>
        <begin position="1"/>
        <end position="33"/>
    </location>
</feature>
<comment type="caution">
    <text evidence="2">The sequence shown here is derived from an EMBL/GenBank/DDBJ whole genome shotgun (WGS) entry which is preliminary data.</text>
</comment>
<dbReference type="CDD" id="cd03451">
    <property type="entry name" value="FkbR2"/>
    <property type="match status" value="1"/>
</dbReference>